<dbReference type="PROSITE" id="PS50001">
    <property type="entry name" value="SH2"/>
    <property type="match status" value="1"/>
</dbReference>
<evidence type="ECO:0000256" key="13">
    <source>
        <dbReference type="PROSITE-ProRule" id="PRU00191"/>
    </source>
</evidence>
<dbReference type="Pfam" id="PF00130">
    <property type="entry name" value="C1_1"/>
    <property type="match status" value="1"/>
</dbReference>
<evidence type="ECO:0000256" key="6">
    <source>
        <dbReference type="ARBA" id="ARBA00022692"/>
    </source>
</evidence>
<dbReference type="InterPro" id="IPR011993">
    <property type="entry name" value="PH-like_dom_sf"/>
</dbReference>
<dbReference type="InterPro" id="IPR002219">
    <property type="entry name" value="PKC_DAG/PE"/>
</dbReference>
<feature type="region of interest" description="Disordered" evidence="15">
    <location>
        <begin position="1246"/>
        <end position="1303"/>
    </location>
</feature>
<dbReference type="SMART" id="SM00326">
    <property type="entry name" value="SH3"/>
    <property type="match status" value="2"/>
</dbReference>
<keyword evidence="5" id="KW-0344">Guanine-nucleotide releasing factor</keyword>
<dbReference type="CDD" id="cd20810">
    <property type="entry name" value="C1_VAV"/>
    <property type="match status" value="1"/>
</dbReference>
<feature type="compositionally biased region" description="Low complexity" evidence="15">
    <location>
        <begin position="48"/>
        <end position="70"/>
    </location>
</feature>
<dbReference type="Gene3D" id="2.30.30.40">
    <property type="entry name" value="SH3 Domains"/>
    <property type="match status" value="1"/>
</dbReference>
<feature type="domain" description="SH2" evidence="17">
    <location>
        <begin position="961"/>
        <end position="1088"/>
    </location>
</feature>
<evidence type="ECO:0000313" key="24">
    <source>
        <dbReference type="Proteomes" id="UP001142055"/>
    </source>
</evidence>
<dbReference type="InterPro" id="IPR000980">
    <property type="entry name" value="SH2"/>
</dbReference>
<dbReference type="Pfam" id="PF00621">
    <property type="entry name" value="RhoGEF"/>
    <property type="match status" value="2"/>
</dbReference>
<evidence type="ECO:0000259" key="21">
    <source>
        <dbReference type="PROSITE" id="PS50081"/>
    </source>
</evidence>
<dbReference type="GO" id="GO:0048468">
    <property type="term" value="P:cell development"/>
    <property type="evidence" value="ECO:0007669"/>
    <property type="project" value="UniProtKB-ARBA"/>
</dbReference>
<dbReference type="Proteomes" id="UP001142055">
    <property type="component" value="Chromosome 2"/>
</dbReference>
<comment type="subcellular location">
    <subcellularLocation>
        <location evidence="1">Membrane</location>
        <topology evidence="1">Multi-pass membrane protein</topology>
    </subcellularLocation>
</comment>
<feature type="domain" description="DH" evidence="20">
    <location>
        <begin position="219"/>
        <end position="489"/>
    </location>
</feature>
<dbReference type="GO" id="GO:0046872">
    <property type="term" value="F:metal ion binding"/>
    <property type="evidence" value="ECO:0007669"/>
    <property type="project" value="UniProtKB-KW"/>
</dbReference>
<proteinExistence type="inferred from homology"/>
<feature type="transmembrane region" description="Helical" evidence="16">
    <location>
        <begin position="2841"/>
        <end position="2872"/>
    </location>
</feature>
<feature type="transmembrane region" description="Helical" evidence="16">
    <location>
        <begin position="2260"/>
        <end position="2281"/>
    </location>
</feature>
<dbReference type="SUPFAM" id="SSF48065">
    <property type="entry name" value="DBL homology domain (DH-domain)"/>
    <property type="match status" value="1"/>
</dbReference>
<dbReference type="GO" id="GO:0016020">
    <property type="term" value="C:membrane"/>
    <property type="evidence" value="ECO:0007669"/>
    <property type="project" value="UniProtKB-SubCell"/>
</dbReference>
<feature type="transmembrane region" description="Helical" evidence="16">
    <location>
        <begin position="2185"/>
        <end position="2210"/>
    </location>
</feature>
<dbReference type="PANTHER" id="PTHR45818:SF3">
    <property type="entry name" value="PROTEIN VAV"/>
    <property type="match status" value="1"/>
</dbReference>
<feature type="transmembrane region" description="Helical" evidence="16">
    <location>
        <begin position="2449"/>
        <end position="2468"/>
    </location>
</feature>
<dbReference type="InterPro" id="IPR037832">
    <property type="entry name" value="PH_Vav"/>
</dbReference>
<dbReference type="InterPro" id="IPR036860">
    <property type="entry name" value="SH2_dom_sf"/>
</dbReference>
<keyword evidence="6 16" id="KW-0812">Transmembrane</keyword>
<feature type="compositionally biased region" description="Basic and acidic residues" evidence="15">
    <location>
        <begin position="1769"/>
        <end position="1786"/>
    </location>
</feature>
<dbReference type="Gene3D" id="2.30.29.30">
    <property type="entry name" value="Pleckstrin-homology domain (PH domain)/Phosphotyrosine-binding domain (PTB)"/>
    <property type="match status" value="1"/>
</dbReference>
<evidence type="ECO:0000313" key="23">
    <source>
        <dbReference type="EMBL" id="KAJ6219647.1"/>
    </source>
</evidence>
<dbReference type="SMART" id="SM00233">
    <property type="entry name" value="PH"/>
    <property type="match status" value="1"/>
</dbReference>
<feature type="domain" description="F-box" evidence="22">
    <location>
        <begin position="1323"/>
        <end position="1371"/>
    </location>
</feature>
<dbReference type="InterPro" id="IPR055251">
    <property type="entry name" value="SOS1_NGEF_PH"/>
</dbReference>
<dbReference type="Gene3D" id="1.20.900.10">
    <property type="entry name" value="Dbl homology (DH) domain"/>
    <property type="match status" value="2"/>
</dbReference>
<dbReference type="GO" id="GO:0016477">
    <property type="term" value="P:cell migration"/>
    <property type="evidence" value="ECO:0007669"/>
    <property type="project" value="TreeGrafter"/>
</dbReference>
<dbReference type="Gene3D" id="3.80.10.10">
    <property type="entry name" value="Ribonuclease Inhibitor"/>
    <property type="match status" value="1"/>
</dbReference>
<dbReference type="InterPro" id="IPR035899">
    <property type="entry name" value="DBL_dom_sf"/>
</dbReference>
<organism evidence="23 24">
    <name type="scientific">Blomia tropicalis</name>
    <name type="common">Mite</name>
    <dbReference type="NCBI Taxonomy" id="40697"/>
    <lineage>
        <taxon>Eukaryota</taxon>
        <taxon>Metazoa</taxon>
        <taxon>Ecdysozoa</taxon>
        <taxon>Arthropoda</taxon>
        <taxon>Chelicerata</taxon>
        <taxon>Arachnida</taxon>
        <taxon>Acari</taxon>
        <taxon>Acariformes</taxon>
        <taxon>Sarcoptiformes</taxon>
        <taxon>Astigmata</taxon>
        <taxon>Glycyphagoidea</taxon>
        <taxon>Echimyopodidae</taxon>
        <taxon>Blomia</taxon>
    </lineage>
</organism>
<dbReference type="PROSITE" id="PS50010">
    <property type="entry name" value="DH_2"/>
    <property type="match status" value="1"/>
</dbReference>
<dbReference type="EMBL" id="JAPWDV010000002">
    <property type="protein sequence ID" value="KAJ6219647.1"/>
    <property type="molecule type" value="Genomic_DNA"/>
</dbReference>
<dbReference type="GO" id="GO:0005737">
    <property type="term" value="C:cytoplasm"/>
    <property type="evidence" value="ECO:0007669"/>
    <property type="project" value="TreeGrafter"/>
</dbReference>
<feature type="transmembrane region" description="Helical" evidence="16">
    <location>
        <begin position="3067"/>
        <end position="3096"/>
    </location>
</feature>
<feature type="compositionally biased region" description="Low complexity" evidence="15">
    <location>
        <begin position="1756"/>
        <end position="1766"/>
    </location>
</feature>
<dbReference type="Pfam" id="PF22697">
    <property type="entry name" value="SOS1_NGEF_PH"/>
    <property type="match status" value="1"/>
</dbReference>
<comment type="similarity">
    <text evidence="2">Belongs to the CTL (choline transporter-like) family.</text>
</comment>
<evidence type="ECO:0000259" key="22">
    <source>
        <dbReference type="PROSITE" id="PS50181"/>
    </source>
</evidence>
<dbReference type="Pfam" id="PF04515">
    <property type="entry name" value="Choline_transpo"/>
    <property type="match status" value="2"/>
</dbReference>
<keyword evidence="10 16" id="KW-1133">Transmembrane helix</keyword>
<evidence type="ECO:0000256" key="16">
    <source>
        <dbReference type="SAM" id="Phobius"/>
    </source>
</evidence>
<dbReference type="PROSITE" id="PS50181">
    <property type="entry name" value="FBOX"/>
    <property type="match status" value="1"/>
</dbReference>
<evidence type="ECO:0000256" key="11">
    <source>
        <dbReference type="ARBA" id="ARBA00022999"/>
    </source>
</evidence>
<dbReference type="SUPFAM" id="SSF55550">
    <property type="entry name" value="SH2 domain"/>
    <property type="match status" value="1"/>
</dbReference>
<dbReference type="InterPro" id="IPR036028">
    <property type="entry name" value="SH3-like_dom_sf"/>
</dbReference>
<dbReference type="InterPro" id="IPR032675">
    <property type="entry name" value="LRR_dom_sf"/>
</dbReference>
<dbReference type="PROSITE" id="PS00741">
    <property type="entry name" value="DH_1"/>
    <property type="match status" value="1"/>
</dbReference>
<feature type="domain" description="Phorbol-ester/DAG-type" evidence="21">
    <location>
        <begin position="661"/>
        <end position="710"/>
    </location>
</feature>
<dbReference type="Pfam" id="PF00018">
    <property type="entry name" value="SH3_1"/>
    <property type="match status" value="1"/>
</dbReference>
<evidence type="ECO:0000256" key="9">
    <source>
        <dbReference type="ARBA" id="ARBA00022833"/>
    </source>
</evidence>
<accession>A0A9Q0M8H2</accession>
<evidence type="ECO:0000256" key="12">
    <source>
        <dbReference type="ARBA" id="ARBA00023136"/>
    </source>
</evidence>
<feature type="region of interest" description="Disordered" evidence="15">
    <location>
        <begin position="1756"/>
        <end position="1786"/>
    </location>
</feature>
<keyword evidence="12 16" id="KW-0472">Membrane</keyword>
<dbReference type="PROSITE" id="PS50081">
    <property type="entry name" value="ZF_DAG_PE_2"/>
    <property type="match status" value="1"/>
</dbReference>
<feature type="compositionally biased region" description="Low complexity" evidence="15">
    <location>
        <begin position="1246"/>
        <end position="1267"/>
    </location>
</feature>
<evidence type="ECO:0000256" key="14">
    <source>
        <dbReference type="PROSITE-ProRule" id="PRU00192"/>
    </source>
</evidence>
<evidence type="ECO:0000256" key="1">
    <source>
        <dbReference type="ARBA" id="ARBA00004141"/>
    </source>
</evidence>
<dbReference type="Pfam" id="PF00017">
    <property type="entry name" value="SH2"/>
    <property type="match status" value="1"/>
</dbReference>
<protein>
    <submittedName>
        <fullName evidence="23">Uncharacterized protein</fullName>
    </submittedName>
</protein>
<feature type="transmembrane region" description="Helical" evidence="16">
    <location>
        <begin position="2718"/>
        <end position="2740"/>
    </location>
</feature>
<evidence type="ECO:0000256" key="10">
    <source>
        <dbReference type="ARBA" id="ARBA00022989"/>
    </source>
</evidence>
<dbReference type="Gene3D" id="3.30.60.20">
    <property type="match status" value="1"/>
</dbReference>
<dbReference type="SMART" id="SM00109">
    <property type="entry name" value="C1"/>
    <property type="match status" value="1"/>
</dbReference>
<dbReference type="InterPro" id="IPR001331">
    <property type="entry name" value="GDS_CDC24_CS"/>
</dbReference>
<dbReference type="CDD" id="cd01223">
    <property type="entry name" value="PH_Vav"/>
    <property type="match status" value="1"/>
</dbReference>
<gene>
    <name evidence="23" type="ORF">RDWZM_005459</name>
</gene>
<dbReference type="GO" id="GO:0022857">
    <property type="term" value="F:transmembrane transporter activity"/>
    <property type="evidence" value="ECO:0007669"/>
    <property type="project" value="InterPro"/>
</dbReference>
<evidence type="ECO:0000256" key="7">
    <source>
        <dbReference type="ARBA" id="ARBA00022723"/>
    </source>
</evidence>
<dbReference type="SMART" id="SM00252">
    <property type="entry name" value="SH2"/>
    <property type="match status" value="1"/>
</dbReference>
<keyword evidence="9" id="KW-0862">Zinc</keyword>
<evidence type="ECO:0000259" key="17">
    <source>
        <dbReference type="PROSITE" id="PS50001"/>
    </source>
</evidence>
<feature type="domain" description="PH" evidence="19">
    <location>
        <begin position="522"/>
        <end position="650"/>
    </location>
</feature>
<dbReference type="GO" id="GO:0035556">
    <property type="term" value="P:intracellular signal transduction"/>
    <property type="evidence" value="ECO:0007669"/>
    <property type="project" value="InterPro"/>
</dbReference>
<dbReference type="InterPro" id="IPR007603">
    <property type="entry name" value="Choline_transptr-like"/>
</dbReference>
<dbReference type="InterPro" id="IPR001849">
    <property type="entry name" value="PH_domain"/>
</dbReference>
<feature type="domain" description="SH3" evidence="18">
    <location>
        <begin position="1095"/>
        <end position="1159"/>
    </location>
</feature>
<feature type="transmembrane region" description="Helical" evidence="16">
    <location>
        <begin position="2036"/>
        <end position="2060"/>
    </location>
</feature>
<feature type="region of interest" description="Disordered" evidence="15">
    <location>
        <begin position="48"/>
        <end position="78"/>
    </location>
</feature>
<keyword evidence="3 14" id="KW-0728">SH3 domain</keyword>
<dbReference type="PROSITE" id="PS50003">
    <property type="entry name" value="PH_DOMAIN"/>
    <property type="match status" value="1"/>
</dbReference>
<feature type="transmembrane region" description="Helical" evidence="16">
    <location>
        <begin position="3116"/>
        <end position="3134"/>
    </location>
</feature>
<dbReference type="SUPFAM" id="SSF50729">
    <property type="entry name" value="PH domain-like"/>
    <property type="match status" value="1"/>
</dbReference>
<dbReference type="PROSITE" id="PS00479">
    <property type="entry name" value="ZF_DAG_PE_1"/>
    <property type="match status" value="1"/>
</dbReference>
<dbReference type="GO" id="GO:0005085">
    <property type="term" value="F:guanyl-nucleotide exchange factor activity"/>
    <property type="evidence" value="ECO:0007669"/>
    <property type="project" value="UniProtKB-KW"/>
</dbReference>
<keyword evidence="24" id="KW-1185">Reference proteome</keyword>
<feature type="transmembrane region" description="Helical" evidence="16">
    <location>
        <begin position="2301"/>
        <end position="2319"/>
    </location>
</feature>
<dbReference type="Gene3D" id="3.30.505.10">
    <property type="entry name" value="SH2 domain"/>
    <property type="match status" value="1"/>
</dbReference>
<feature type="transmembrane region" description="Helical" evidence="16">
    <location>
        <begin position="2801"/>
        <end position="2821"/>
    </location>
</feature>
<dbReference type="PROSITE" id="PS50002">
    <property type="entry name" value="SH3"/>
    <property type="match status" value="1"/>
</dbReference>
<evidence type="ECO:0000256" key="8">
    <source>
        <dbReference type="ARBA" id="ARBA00022737"/>
    </source>
</evidence>
<feature type="transmembrane region" description="Helical" evidence="16">
    <location>
        <begin position="3025"/>
        <end position="3046"/>
    </location>
</feature>
<sequence length="3187" mass="360059">MNLMSSTYSAAEYYNELSAIISKSSSNASSACSSTRVLSPNLSCTQAQQHNTNQINTSQQSSNSSQISTSHSRDSSFIVEPSTTTTIEHCRYPSNISNDERLLRSCGSSISSNANTSNASSMVAIDFSSLTRNSPSTIGGMKTSTNSVGHNVNQYGQTYPFTSNSNNYTTHYDATSSMYSSTGTSRSHEEDIYEDLCYVTLRSNREKSLGPLLLAPIEKRDYCIKELVETEKNYCEALRMIINHFYQPLSKVLPNDDRRIIFNNLKSLTELHTLFYNELFRACSNNVASNSNNANNCTTMLSANLTQPTTPTNLIPSASMPSLSLIGTNGAMTNGAYVADSISSVNQNSTFGSLSSFSSTLLLPSLANNSGTNLNSTPPRLYSCFLTFKDKFLMYGEYCANLPKAQALLDELMTRDEIMNQCVARCQNKANDGKFKLRDLLSLPMQRILKYHLLLGELIRSTAETHEDYAGLKQAHDMMLDIGGYINEVKRDTETLEIIADIQRSIVDLSMPDNYELKDYGRLLKDGEVRLRSHDDPKMRLKNRYVFVFDKVVLMCKALRGLQYSYKEAIILEEFKTPSQQNDNVIQFIVDCTITRIEEICAQSPISKLTKQWSHGWALVHVRTKQMFTFYVKTEDAKRKWLESIERAQDNVRPKDLLRTNHRFQMSNVPQGEYCMCCEKLLRGTWYQGYHCSVCNVFVHKTCLASVKSCEECANPTVSHSTIHVRKDSLLSHSETIGNEVNLRAGKSGSRPGSSAYRSQTCRSMYSGAPPTPSRTNRIIAKAISTNYGGNGQLAFVPNDTILVFSKHGTASWFGRNTRTEEEGTFSGSMVTELTPDSPASSSLESPTVVSTCGSGPRFSYEDPFGSVNEQFAFPVVPAATLPRKFSTLSNSNMNGSNRNESTMITSQPMLMPSSPLAASTPVLNQTSGSNSGNVFNFNAEAEANAKLMFGNGFNLEEYAWFAGPMDRDTSHNTLNPLPNGSFMVRISPKQKNNYAISIKYNGQVKHMRVCITEQAGVTPTTVHSNLHSPDSIASTIASSNGQWPYRCHYYLSETRYFRTIVDLVRWYQLNSLSESFNMVNTQLALPYKKAYCTEMLGHAVALYAFTGTSSASSSFLSLRKGDRIAVLSRAAETKGWWKGEIGDRLGYFPFKYVSPSTPSLAIFNSSDGNGNFSNSLSINNKSVPFGSFELNNAANTSLATTTDSISLSSALTETSNLSPITDQSFSALTNTNSVMIADKMSPSISPSFSSQSNSSTSSSPTTLSSPVNSDTSSMHSRQASSDAGIEVPPFSGSNQSPPPPSSLIVIMEVRPHLSTSSSFELSMNINQLEHSLLAMIFEYLPLSDLMRMGDVCEEWKTPQRPHNRDSFQQLSLIETNLPHRTTNLCLTYSHHEVLPNLLCLDIITARCAALIDVHLCWTNIPLPVLFNKLSPLVHLRHLRLSGITSNHFQIDYENEIIAPLPSLQSLHLNCEQLFDYSLLKNLVEKYIPNLHVIQFDILNCFYFLDDFLFPEEDLFVDDSMKRLIVMSPQNRIKTEKEHQESRSRSSTRDFSFKKTPIVTLDNVDIESAQMGFLEQLFPLLNSVDELKHLRFECPADNFTFYNINQTIPIEGNRLISSLQTLELDCSATGQLPSDNFVFTSNNWPNLRLLKLRGVHGTINGLCKFPSDEHKFLMTLVKHFKQLQKVLLIKDCRIQPTFDDLSDNIFQSNTYFSMQYLFHKPDKSTFPQLLLTVVEYNTVFHYHWFMIMVNEPKVHNNSSETTSNTETEQELKTEKTQNTSDSKENDASVVNVFRSIQKGSRVYKHRRSTDWQWAVCFVILSLAWVFIPWYAYIKAGARPIFKPSDSFNNICGWHELRNKPYLFFFNLLECGIEPGSLLFEGCATPQICVEKCPEVTFSVYDQYGQTRTNWLKYVICIYGIKPKISNIDYLVLRQKCSPVYFKSEPSRCIPILFHYDQIMKDLQANKSLSKNEREDLSIDKAMKTKTGINLLQFGNLIDNIFNDFKNSFHGILMVALFSTVISVLWTINLYSFTRILVWGSIVALLFVMGALVILCTLRYWTITSSNTIKNNSTTEDENDDIMIANSDLIQNGSLSIQLSNNWANQSDIIPPTNMMTHMANYLAEGFTRTAQSHYSNGWLWILTIITLLISMAALVFSSFIMVKRIELVIDLLEVSSLNMDSLRCILLLPIIPFVMKFVIFIYLIFFLPILHGSGREQYLTPDYKMCRPNPVKLSNETCIFRQMFTPGEVFTAELFNAYMFLWIVTFIDSVSSCFATCYWINPSSSEFKCIIFQSAHVTLRYHVGTAAFGSAFTAVFQFLSPIMNCIQTQFESMVKSKDPTNIWASIPFFKRVGKHVLSISDHLLAFLDNYGYILTAIFGTSFNESAVEAADLLNDNPLSSFLINSITNCVLLVTKLCITSITGLVSYFYFNGYFQNFLKNASFNELHNAWTPIIFSIFIAYFVSDLFLNTFQAGVQTMYLCFLMDQKLNDGSRERPYFMPVAIRRLLMASSNKEMEKKKAEERMKRDIETYRFSDAPPVLWPTDSWGNICGWKHYNGCQTPQICVKECPDSSFSVSDQFLHTNNSLWLNKVICIYNTIPTTQNIKKLIDENKCASYYFISNPILKRCIPVVKTINEENVKEVEDSPINFENQNRTITIQSVEEGSKGIHLLLFGNFIENFIDDLSISLKGIIGIVLFGTVISAIWAICLHHYARLIVWSSMFMLTICMLGFFVFSVTGFLEANREINATKGEIVIHRWVKVNNRGAEEDIVPPKSMMAHLLTAIQEGVKNKINEKLSTPGLWLFSCMTLLISLFFFVLMTYGLANKIDVTITLIDEVSRTMFAMTCGLLVPIIPYTLKVINFLVWGFFAIVIQKTGRKQYLTLDGEKCQPQVFGVDDEKCSFHPMISTFEMVLAEVFNLCVFFWINEFIDGAYFMILANCYTTYFWKQPGQEIHRFILAKSAHIAFRYHTGSIACGSAIISGLGLFSGLLECFQLRSKKAIADDPANICANVPFLLRWCKVWLRFLDWLLAFLSYNTYVLTGIFSIDFYQSARESCKLIDENPLPSFLLSSVTSFVLIASRLCILSIVSLVALLFFNNRLPFIPEYHNLNNPWFPILISVVISFVVNGIFLRLFQVGVDTMFICFLIDEKINDGSSTKPYFMSNNIRSILQNPKKLELKKMLSKNKI</sequence>
<dbReference type="SUPFAM" id="SSF50044">
    <property type="entry name" value="SH3-domain"/>
    <property type="match status" value="1"/>
</dbReference>
<keyword evidence="8" id="KW-0677">Repeat</keyword>
<evidence type="ECO:0000259" key="18">
    <source>
        <dbReference type="PROSITE" id="PS50002"/>
    </source>
</evidence>
<name>A0A9Q0M8H2_BLOTA</name>
<evidence type="ECO:0000256" key="15">
    <source>
        <dbReference type="SAM" id="MobiDB-lite"/>
    </source>
</evidence>
<dbReference type="SMART" id="SM00325">
    <property type="entry name" value="RhoGEF"/>
    <property type="match status" value="1"/>
</dbReference>
<dbReference type="CDD" id="cd00160">
    <property type="entry name" value="RhoGEF"/>
    <property type="match status" value="1"/>
</dbReference>
<feature type="transmembrane region" description="Helical" evidence="16">
    <location>
        <begin position="2691"/>
        <end position="2712"/>
    </location>
</feature>
<feature type="transmembrane region" description="Helical" evidence="16">
    <location>
        <begin position="2010"/>
        <end position="2030"/>
    </location>
</feature>
<dbReference type="PANTHER" id="PTHR45818">
    <property type="entry name" value="PROTEIN VAV"/>
    <property type="match status" value="1"/>
</dbReference>
<evidence type="ECO:0000256" key="2">
    <source>
        <dbReference type="ARBA" id="ARBA00007168"/>
    </source>
</evidence>
<dbReference type="InterPro" id="IPR001810">
    <property type="entry name" value="F-box_dom"/>
</dbReference>
<keyword evidence="7" id="KW-0479">Metal-binding</keyword>
<feature type="compositionally biased region" description="Polar residues" evidence="15">
    <location>
        <begin position="1268"/>
        <end position="1282"/>
    </location>
</feature>
<feature type="transmembrane region" description="Helical" evidence="16">
    <location>
        <begin position="1811"/>
        <end position="1832"/>
    </location>
</feature>
<evidence type="ECO:0000259" key="20">
    <source>
        <dbReference type="PROSITE" id="PS50010"/>
    </source>
</evidence>
<keyword evidence="4" id="KW-0597">Phosphoprotein</keyword>
<reference evidence="23" key="1">
    <citation type="submission" date="2022-12" db="EMBL/GenBank/DDBJ databases">
        <title>Genome assemblies of Blomia tropicalis.</title>
        <authorList>
            <person name="Cui Y."/>
        </authorList>
    </citation>
    <scope>NUCLEOTIDE SEQUENCE</scope>
    <source>
        <tissue evidence="23">Adult mites</tissue>
    </source>
</reference>
<dbReference type="InterPro" id="IPR001452">
    <property type="entry name" value="SH3_domain"/>
</dbReference>
<comment type="caution">
    <text evidence="23">The sequence shown here is derived from an EMBL/GenBank/DDBJ whole genome shotgun (WGS) entry which is preliminary data.</text>
</comment>
<feature type="transmembrane region" description="Helical" evidence="16">
    <location>
        <begin position="2409"/>
        <end position="2429"/>
    </location>
</feature>
<feature type="transmembrane region" description="Helical" evidence="16">
    <location>
        <begin position="2968"/>
        <end position="2990"/>
    </location>
</feature>
<evidence type="ECO:0000256" key="4">
    <source>
        <dbReference type="ARBA" id="ARBA00022553"/>
    </source>
</evidence>
<keyword evidence="11 13" id="KW-0727">SH2 domain</keyword>
<dbReference type="InterPro" id="IPR000219">
    <property type="entry name" value="DH_dom"/>
</dbReference>
<feature type="transmembrane region" description="Helical" evidence="16">
    <location>
        <begin position="2138"/>
        <end position="2162"/>
    </location>
</feature>
<evidence type="ECO:0000256" key="3">
    <source>
        <dbReference type="ARBA" id="ARBA00022443"/>
    </source>
</evidence>
<evidence type="ECO:0000259" key="19">
    <source>
        <dbReference type="PROSITE" id="PS50003"/>
    </source>
</evidence>
<evidence type="ECO:0000256" key="5">
    <source>
        <dbReference type="ARBA" id="ARBA00022658"/>
    </source>
</evidence>